<sequence length="304" mass="34168">MILSAVVLLPLAMVKASNGKSTFDSCVVGNESLLSLSMTAFCPLLPRSGPQHESSCSVILDAEGIKNQDCSHCHWRERDESPCYTSVDKKRQHCCCRAPNCNQRLIEDAILGWKKVKVVDDSCLSANLSTIMGDLKWKHNPPEKCLDPPDAVTMCSIKVEYASGVVAAITTGCLSSAMWNEIKVKYNFSCNGKDYEWNSASGMGVACCGGSRCTSKLYREVIFRELQRTRVVSEYKYAKLLEQETTKETEHIWATDQAYLSAQTLFEVVMFLFTSIYLSGLYYIYVTYKPTDMEKRPYVPRAKR</sequence>
<keyword evidence="4" id="KW-1185">Reference proteome</keyword>
<name>A0AAN8FH78_TRICO</name>
<reference evidence="3 4" key="1">
    <citation type="submission" date="2019-10" db="EMBL/GenBank/DDBJ databases">
        <title>Assembly and Annotation for the nematode Trichostrongylus colubriformis.</title>
        <authorList>
            <person name="Martin J."/>
        </authorList>
    </citation>
    <scope>NUCLEOTIDE SEQUENCE [LARGE SCALE GENOMIC DNA]</scope>
    <source>
        <strain evidence="3">G859</strain>
        <tissue evidence="3">Whole worm</tissue>
    </source>
</reference>
<evidence type="ECO:0000256" key="1">
    <source>
        <dbReference type="SAM" id="Phobius"/>
    </source>
</evidence>
<feature type="chain" id="PRO_5042961932" evidence="2">
    <location>
        <begin position="20"/>
        <end position="304"/>
    </location>
</feature>
<proteinExistence type="predicted"/>
<gene>
    <name evidence="3" type="ORF">GCK32_006645</name>
</gene>
<protein>
    <submittedName>
        <fullName evidence="3">Uncharacterized protein</fullName>
    </submittedName>
</protein>
<evidence type="ECO:0000313" key="4">
    <source>
        <dbReference type="Proteomes" id="UP001331761"/>
    </source>
</evidence>
<evidence type="ECO:0000256" key="2">
    <source>
        <dbReference type="SAM" id="SignalP"/>
    </source>
</evidence>
<keyword evidence="1" id="KW-0472">Membrane</keyword>
<comment type="caution">
    <text evidence="3">The sequence shown here is derived from an EMBL/GenBank/DDBJ whole genome shotgun (WGS) entry which is preliminary data.</text>
</comment>
<dbReference type="EMBL" id="WIXE01009088">
    <property type="protein sequence ID" value="KAK5978727.1"/>
    <property type="molecule type" value="Genomic_DNA"/>
</dbReference>
<organism evidence="3 4">
    <name type="scientific">Trichostrongylus colubriformis</name>
    <name type="common">Black scour worm</name>
    <dbReference type="NCBI Taxonomy" id="6319"/>
    <lineage>
        <taxon>Eukaryota</taxon>
        <taxon>Metazoa</taxon>
        <taxon>Ecdysozoa</taxon>
        <taxon>Nematoda</taxon>
        <taxon>Chromadorea</taxon>
        <taxon>Rhabditida</taxon>
        <taxon>Rhabditina</taxon>
        <taxon>Rhabditomorpha</taxon>
        <taxon>Strongyloidea</taxon>
        <taxon>Trichostrongylidae</taxon>
        <taxon>Trichostrongylus</taxon>
    </lineage>
</organism>
<dbReference type="Proteomes" id="UP001331761">
    <property type="component" value="Unassembled WGS sequence"/>
</dbReference>
<dbReference type="AlphaFoldDB" id="A0AAN8FH78"/>
<evidence type="ECO:0000313" key="3">
    <source>
        <dbReference type="EMBL" id="KAK5978727.1"/>
    </source>
</evidence>
<accession>A0AAN8FH78</accession>
<keyword evidence="2" id="KW-0732">Signal</keyword>
<keyword evidence="1" id="KW-0812">Transmembrane</keyword>
<feature type="signal peptide" evidence="2">
    <location>
        <begin position="1"/>
        <end position="19"/>
    </location>
</feature>
<feature type="transmembrane region" description="Helical" evidence="1">
    <location>
        <begin position="265"/>
        <end position="286"/>
    </location>
</feature>
<keyword evidence="1" id="KW-1133">Transmembrane helix</keyword>